<reference evidence="2 3" key="1">
    <citation type="submission" date="2018-05" db="EMBL/GenBank/DDBJ databases">
        <title>Draft genome sequence of Scytalidium lignicola DSM 105466, a ubiquitous saprotrophic fungus.</title>
        <authorList>
            <person name="Buettner E."/>
            <person name="Gebauer A.M."/>
            <person name="Hofrichter M."/>
            <person name="Liers C."/>
            <person name="Kellner H."/>
        </authorList>
    </citation>
    <scope>NUCLEOTIDE SEQUENCE [LARGE SCALE GENOMIC DNA]</scope>
    <source>
        <strain evidence="2 3">DSM 105466</strain>
    </source>
</reference>
<feature type="non-terminal residue" evidence="2">
    <location>
        <position position="1"/>
    </location>
</feature>
<protein>
    <submittedName>
        <fullName evidence="2">Uncharacterized protein</fullName>
    </submittedName>
</protein>
<dbReference type="AlphaFoldDB" id="A0A3E2H5F7"/>
<name>A0A3E2H5F7_SCYLI</name>
<comment type="caution">
    <text evidence="2">The sequence shown here is derived from an EMBL/GenBank/DDBJ whole genome shotgun (WGS) entry which is preliminary data.</text>
</comment>
<feature type="compositionally biased region" description="Low complexity" evidence="1">
    <location>
        <begin position="386"/>
        <end position="395"/>
    </location>
</feature>
<gene>
    <name evidence="2" type="ORF">B7463_g7813</name>
</gene>
<dbReference type="Proteomes" id="UP000258309">
    <property type="component" value="Unassembled WGS sequence"/>
</dbReference>
<keyword evidence="3" id="KW-1185">Reference proteome</keyword>
<feature type="non-terminal residue" evidence="2">
    <location>
        <position position="420"/>
    </location>
</feature>
<dbReference type="OrthoDB" id="3552690at2759"/>
<evidence type="ECO:0000313" key="2">
    <source>
        <dbReference type="EMBL" id="RFU28521.1"/>
    </source>
</evidence>
<feature type="compositionally biased region" description="Low complexity" evidence="1">
    <location>
        <begin position="286"/>
        <end position="295"/>
    </location>
</feature>
<proteinExistence type="predicted"/>
<organism evidence="2 3">
    <name type="scientific">Scytalidium lignicola</name>
    <name type="common">Hyphomycete</name>
    <dbReference type="NCBI Taxonomy" id="5539"/>
    <lineage>
        <taxon>Eukaryota</taxon>
        <taxon>Fungi</taxon>
        <taxon>Dikarya</taxon>
        <taxon>Ascomycota</taxon>
        <taxon>Pezizomycotina</taxon>
        <taxon>Leotiomycetes</taxon>
        <taxon>Leotiomycetes incertae sedis</taxon>
        <taxon>Scytalidium</taxon>
    </lineage>
</organism>
<sequence>MSLIEVERSIKIYKYRTVEDALKAAHASHFATTVKVVSAPQWQLEVVGAPFSDEYIEDMHRQSTLLSLEAKGAGPMRTPNVYFMYDNFLDPYIFVEKYPGITFMGFALLGGWSWHVNQKGKPNIRLGFNNPQYIPGNIPFSDLRDKNRKPPKALARAGTWGYVFRTTPEIDIQIEGDRDTSLIQGISTAKYCDPKDGKYRNCKVRFHFDPRNTIDINRRVFNHEEMKKWAAGLNRMIDFHVAKEHLDYIWDQLYGIAPNTEALARIKRGTNEALELRLPGFFSSPRDSPVRRPVPATRAKKRPFNPESGASLFHQQKRSRLINNHPRNGYPMHSDGPGPAILCNHPSVRASATGLHQAGRSQLEVGATYRNVMGPVRMTQPAKHVSQSSSSSSSSFNDLTSDFEKGSSMGTSPPPFRVSK</sequence>
<feature type="region of interest" description="Disordered" evidence="1">
    <location>
        <begin position="380"/>
        <end position="420"/>
    </location>
</feature>
<evidence type="ECO:0000313" key="3">
    <source>
        <dbReference type="Proteomes" id="UP000258309"/>
    </source>
</evidence>
<feature type="region of interest" description="Disordered" evidence="1">
    <location>
        <begin position="286"/>
        <end position="310"/>
    </location>
</feature>
<dbReference type="EMBL" id="NCSJ02000160">
    <property type="protein sequence ID" value="RFU28521.1"/>
    <property type="molecule type" value="Genomic_DNA"/>
</dbReference>
<evidence type="ECO:0000256" key="1">
    <source>
        <dbReference type="SAM" id="MobiDB-lite"/>
    </source>
</evidence>
<accession>A0A3E2H5F7</accession>